<evidence type="ECO:0000313" key="4">
    <source>
        <dbReference type="Proteomes" id="UP001160499"/>
    </source>
</evidence>
<accession>A0ABT6LS37</accession>
<dbReference type="EMBL" id="JARXVH010000011">
    <property type="protein sequence ID" value="MDH6219142.1"/>
    <property type="molecule type" value="Genomic_DNA"/>
</dbReference>
<comment type="caution">
    <text evidence="3">The sequence shown here is derived from an EMBL/GenBank/DDBJ whole genome shotgun (WGS) entry which is preliminary data.</text>
</comment>
<feature type="region of interest" description="Disordered" evidence="1">
    <location>
        <begin position="408"/>
        <end position="433"/>
    </location>
</feature>
<keyword evidence="2" id="KW-0732">Signal</keyword>
<feature type="chain" id="PRO_5047531317" evidence="2">
    <location>
        <begin position="24"/>
        <end position="433"/>
    </location>
</feature>
<dbReference type="SUPFAM" id="SSF53850">
    <property type="entry name" value="Periplasmic binding protein-like II"/>
    <property type="match status" value="1"/>
</dbReference>
<dbReference type="RefSeq" id="WP_280879970.1">
    <property type="nucleotide sequence ID" value="NZ_JARXVH010000011.1"/>
</dbReference>
<name>A0ABT6LS37_9ACTN</name>
<reference evidence="3 4" key="1">
    <citation type="submission" date="2023-04" db="EMBL/GenBank/DDBJ databases">
        <title>Forest soil microbial communities from Buena Vista Peninsula, Colon Province, Panama.</title>
        <authorList>
            <person name="Bouskill N."/>
        </authorList>
    </citation>
    <scope>NUCLEOTIDE SEQUENCE [LARGE SCALE GENOMIC DNA]</scope>
    <source>
        <strain evidence="3 4">GGS1</strain>
    </source>
</reference>
<organism evidence="3 4">
    <name type="scientific">Streptomyces pseudovenezuelae</name>
    <dbReference type="NCBI Taxonomy" id="67350"/>
    <lineage>
        <taxon>Bacteria</taxon>
        <taxon>Bacillati</taxon>
        <taxon>Actinomycetota</taxon>
        <taxon>Actinomycetes</taxon>
        <taxon>Kitasatosporales</taxon>
        <taxon>Streptomycetaceae</taxon>
        <taxon>Streptomyces</taxon>
        <taxon>Streptomyces aurantiacus group</taxon>
    </lineage>
</organism>
<dbReference type="Proteomes" id="UP001160499">
    <property type="component" value="Unassembled WGS sequence"/>
</dbReference>
<evidence type="ECO:0000256" key="2">
    <source>
        <dbReference type="SAM" id="SignalP"/>
    </source>
</evidence>
<feature type="signal peptide" evidence="2">
    <location>
        <begin position="1"/>
        <end position="23"/>
    </location>
</feature>
<gene>
    <name evidence="3" type="ORF">M2283_006476</name>
</gene>
<proteinExistence type="predicted"/>
<sequence length="433" mass="47466">MNRSMRRFLLRPLRVLLAGCLLALVPGCTSNPRDPLVVLGPWTGKEGEAFEAALAELDDGTGRRYTYEGTRSLRETLVSQLEAGDPPDVAILNSIGELTEYARRDKLVPLAEESAERAYAPWSPTLLVDSRRRTYWVPLKVDLKSLVWSKEGASSADPKWCVGMASQATSGWPGTDWVEDILLHQAGPDVYTRWATGRLDWRAPAVERAWTTWARLLGKRSPASVEHSLTTSFEGATGPGGQPRGLLGSPGFDCTHEHQSAFIRYVYAGKDVRVEPSARYLDGRPEERDTFEVSGDMAAVFSDDPAAQVLVERLSSPAGREIWRAEADPAVRPLFPDPAGLPPTTFTDPNEQEIHSLLTSGARTLCFDASDVMAPGLRDAFHRAVLEFFRDPSRRHLASLLGQLETVRGEANGESGGDRTFRPPEDICASPGG</sequence>
<dbReference type="Gene3D" id="3.40.190.10">
    <property type="entry name" value="Periplasmic binding protein-like II"/>
    <property type="match status" value="2"/>
</dbReference>
<keyword evidence="4" id="KW-1185">Reference proteome</keyword>
<evidence type="ECO:0000313" key="3">
    <source>
        <dbReference type="EMBL" id="MDH6219142.1"/>
    </source>
</evidence>
<protein>
    <submittedName>
        <fullName evidence="3">Alpha-glucoside transport system substrate-binding protein</fullName>
    </submittedName>
</protein>
<feature type="compositionally biased region" description="Basic and acidic residues" evidence="1">
    <location>
        <begin position="416"/>
        <end position="425"/>
    </location>
</feature>
<evidence type="ECO:0000256" key="1">
    <source>
        <dbReference type="SAM" id="MobiDB-lite"/>
    </source>
</evidence>